<dbReference type="EMBL" id="JAVRJZ010000001">
    <property type="protein sequence ID" value="KAK2726889.1"/>
    <property type="molecule type" value="Genomic_DNA"/>
</dbReference>
<reference evidence="1" key="1">
    <citation type="submission" date="2023-07" db="EMBL/GenBank/DDBJ databases">
        <title>Chromosome-level genome assembly of Artemia franciscana.</title>
        <authorList>
            <person name="Jo E."/>
        </authorList>
    </citation>
    <scope>NUCLEOTIDE SEQUENCE</scope>
    <source>
        <tissue evidence="1">Whole body</tissue>
    </source>
</reference>
<proteinExistence type="predicted"/>
<dbReference type="EMBL" id="JAVRJZ010000001">
    <property type="protein sequence ID" value="KAK2726891.1"/>
    <property type="molecule type" value="Genomic_DNA"/>
</dbReference>
<dbReference type="Proteomes" id="UP001187531">
    <property type="component" value="Unassembled WGS sequence"/>
</dbReference>
<organism evidence="1 2">
    <name type="scientific">Artemia franciscana</name>
    <name type="common">Brine shrimp</name>
    <name type="synonym">Artemia sanfranciscana</name>
    <dbReference type="NCBI Taxonomy" id="6661"/>
    <lineage>
        <taxon>Eukaryota</taxon>
        <taxon>Metazoa</taxon>
        <taxon>Ecdysozoa</taxon>
        <taxon>Arthropoda</taxon>
        <taxon>Crustacea</taxon>
        <taxon>Branchiopoda</taxon>
        <taxon>Anostraca</taxon>
        <taxon>Artemiidae</taxon>
        <taxon>Artemia</taxon>
    </lineage>
</organism>
<evidence type="ECO:0000313" key="1">
    <source>
        <dbReference type="EMBL" id="KAK2726890.1"/>
    </source>
</evidence>
<keyword evidence="2" id="KW-1185">Reference proteome</keyword>
<gene>
    <name evidence="1" type="ORF">QYM36_007664</name>
</gene>
<sequence length="73" mass="8218">MAKLTTVSEDYFIKNEVKAENETFGTKELNQLSNPDHTPKNTLSFLEPVEDPEFGFYEMASMALKKSSTSPVN</sequence>
<protein>
    <submittedName>
        <fullName evidence="1">Uncharacterized protein</fullName>
    </submittedName>
</protein>
<comment type="caution">
    <text evidence="1">The sequence shown here is derived from an EMBL/GenBank/DDBJ whole genome shotgun (WGS) entry which is preliminary data.</text>
</comment>
<dbReference type="AlphaFoldDB" id="A0AA88IDZ5"/>
<accession>A0AA88IDZ5</accession>
<evidence type="ECO:0000313" key="2">
    <source>
        <dbReference type="Proteomes" id="UP001187531"/>
    </source>
</evidence>
<dbReference type="EMBL" id="JAVRJZ010000001">
    <property type="protein sequence ID" value="KAK2726890.1"/>
    <property type="molecule type" value="Genomic_DNA"/>
</dbReference>
<name>A0AA88IDZ5_ARTSF</name>